<dbReference type="HOGENOM" id="CLU_2453501_0_0_9"/>
<reference evidence="3" key="1">
    <citation type="submission" date="2011-12" db="EMBL/GenBank/DDBJ databases">
        <title>The complete genome of chromosome of Sulfobacillus acidophilus DSM 10332.</title>
        <authorList>
            <person name="Lucas S."/>
            <person name="Han J."/>
            <person name="Lapidus A."/>
            <person name="Bruce D."/>
            <person name="Goodwin L."/>
            <person name="Pitluck S."/>
            <person name="Peters L."/>
            <person name="Kyrpides N."/>
            <person name="Mavromatis K."/>
            <person name="Ivanova N."/>
            <person name="Mikhailova N."/>
            <person name="Chertkov O."/>
            <person name="Saunders E."/>
            <person name="Detter J.C."/>
            <person name="Tapia R."/>
            <person name="Han C."/>
            <person name="Land M."/>
            <person name="Hauser L."/>
            <person name="Markowitz V."/>
            <person name="Cheng J.-F."/>
            <person name="Hugenholtz P."/>
            <person name="Woyke T."/>
            <person name="Wu D."/>
            <person name="Pukall R."/>
            <person name="Gehrich-Schroeter G."/>
            <person name="Schneider S."/>
            <person name="Klenk H.-P."/>
            <person name="Eisen J.A."/>
        </authorList>
    </citation>
    <scope>NUCLEOTIDE SEQUENCE [LARGE SCALE GENOMIC DNA]</scope>
    <source>
        <strain evidence="3">ATCC 700253 / DSM 10332 / NAL</strain>
    </source>
</reference>
<feature type="transmembrane region" description="Helical" evidence="1">
    <location>
        <begin position="49"/>
        <end position="71"/>
    </location>
</feature>
<keyword evidence="3" id="KW-1185">Reference proteome</keyword>
<gene>
    <name evidence="2" type="ordered locus">Sulac_1197</name>
</gene>
<evidence type="ECO:0000256" key="1">
    <source>
        <dbReference type="SAM" id="Phobius"/>
    </source>
</evidence>
<keyword evidence="1" id="KW-0812">Transmembrane</keyword>
<feature type="transmembrane region" description="Helical" evidence="1">
    <location>
        <begin position="6"/>
        <end position="28"/>
    </location>
</feature>
<evidence type="ECO:0000313" key="3">
    <source>
        <dbReference type="Proteomes" id="UP000005439"/>
    </source>
</evidence>
<dbReference type="PATRIC" id="fig|679936.5.peg.1257"/>
<reference evidence="2 3" key="2">
    <citation type="journal article" date="2012" name="Stand. Genomic Sci.">
        <title>Complete genome sequence of the moderately thermophilic mineral-sulfide-oxidizing firmicute Sulfobacillus acidophilus type strain (NAL(T)).</title>
        <authorList>
            <person name="Anderson I."/>
            <person name="Chertkov O."/>
            <person name="Chen A."/>
            <person name="Saunders E."/>
            <person name="Lapidus A."/>
            <person name="Nolan M."/>
            <person name="Lucas S."/>
            <person name="Hammon N."/>
            <person name="Deshpande S."/>
            <person name="Cheng J.F."/>
            <person name="Han C."/>
            <person name="Tapia R."/>
            <person name="Goodwin L.A."/>
            <person name="Pitluck S."/>
            <person name="Liolios K."/>
            <person name="Pagani I."/>
            <person name="Ivanova N."/>
            <person name="Mikhailova N."/>
            <person name="Pati A."/>
            <person name="Palaniappan K."/>
            <person name="Land M."/>
            <person name="Pan C."/>
            <person name="Rohde M."/>
            <person name="Pukall R."/>
            <person name="Goker M."/>
            <person name="Detter J.C."/>
            <person name="Woyke T."/>
            <person name="Bristow J."/>
            <person name="Eisen J.A."/>
            <person name="Markowitz V."/>
            <person name="Hugenholtz P."/>
            <person name="Kyrpides N.C."/>
            <person name="Klenk H.P."/>
            <person name="Mavromatis K."/>
        </authorList>
    </citation>
    <scope>NUCLEOTIDE SEQUENCE [LARGE SCALE GENOMIC DNA]</scope>
    <source>
        <strain evidence="3">ATCC 700253 / DSM 10332 / NAL</strain>
    </source>
</reference>
<sequence length="106" mass="12096">MSVSAYTLAAIFGVGIAMMFFMGWEWAWRRRWPGLSWRNQRDFAAPTPPWWIEIIHGLGLYATMAGLGILGYHWRETSPEGLAALWAAVWLGFLTLMGRDFVGMQD</sequence>
<protein>
    <submittedName>
        <fullName evidence="2">Uncharacterized protein</fullName>
    </submittedName>
</protein>
<organism evidence="2 3">
    <name type="scientific">Sulfobacillus acidophilus (strain ATCC 700253 / DSM 10332 / NAL)</name>
    <dbReference type="NCBI Taxonomy" id="679936"/>
    <lineage>
        <taxon>Bacteria</taxon>
        <taxon>Bacillati</taxon>
        <taxon>Bacillota</taxon>
        <taxon>Clostridia</taxon>
        <taxon>Eubacteriales</taxon>
        <taxon>Clostridiales Family XVII. Incertae Sedis</taxon>
        <taxon>Sulfobacillus</taxon>
    </lineage>
</organism>
<proteinExistence type="predicted"/>
<dbReference type="STRING" id="679936.Sulac_1197"/>
<keyword evidence="1" id="KW-1133">Transmembrane helix</keyword>
<dbReference type="AlphaFoldDB" id="G8TV57"/>
<dbReference type="KEGG" id="sap:Sulac_1197"/>
<evidence type="ECO:0000313" key="2">
    <source>
        <dbReference type="EMBL" id="AEW04697.1"/>
    </source>
</evidence>
<dbReference type="Proteomes" id="UP000005439">
    <property type="component" value="Chromosome"/>
</dbReference>
<feature type="transmembrane region" description="Helical" evidence="1">
    <location>
        <begin position="83"/>
        <end position="102"/>
    </location>
</feature>
<dbReference type="EMBL" id="CP003179">
    <property type="protein sequence ID" value="AEW04697.1"/>
    <property type="molecule type" value="Genomic_DNA"/>
</dbReference>
<accession>G8TV57</accession>
<keyword evidence="1" id="KW-0472">Membrane</keyword>
<name>G8TV57_SULAD</name>